<dbReference type="InterPro" id="IPR036865">
    <property type="entry name" value="CRAL-TRIO_dom_sf"/>
</dbReference>
<organism evidence="2 3">
    <name type="scientific">Psylliodes chrysocephalus</name>
    <dbReference type="NCBI Taxonomy" id="3402493"/>
    <lineage>
        <taxon>Eukaryota</taxon>
        <taxon>Metazoa</taxon>
        <taxon>Ecdysozoa</taxon>
        <taxon>Arthropoda</taxon>
        <taxon>Hexapoda</taxon>
        <taxon>Insecta</taxon>
        <taxon>Pterygota</taxon>
        <taxon>Neoptera</taxon>
        <taxon>Endopterygota</taxon>
        <taxon>Coleoptera</taxon>
        <taxon>Polyphaga</taxon>
        <taxon>Cucujiformia</taxon>
        <taxon>Chrysomeloidea</taxon>
        <taxon>Chrysomelidae</taxon>
        <taxon>Galerucinae</taxon>
        <taxon>Alticini</taxon>
        <taxon>Psylliodes</taxon>
    </lineage>
</organism>
<evidence type="ECO:0000313" key="3">
    <source>
        <dbReference type="Proteomes" id="UP001153636"/>
    </source>
</evidence>
<accession>A0A9P0GFI9</accession>
<dbReference type="AlphaFoldDB" id="A0A9P0GFI9"/>
<dbReference type="InterPro" id="IPR001251">
    <property type="entry name" value="CRAL-TRIO_dom"/>
</dbReference>
<keyword evidence="3" id="KW-1185">Reference proteome</keyword>
<sequence>MPSQVKNLLMVSDAEKKAIFKHYNMSERDFEEIVEIVREWYLKTRLPKEDTINEKIKVALFNCKMEIEKTKRCLEGYYRVRTIHTDIFDRLVPNTTSYALAKSLSKIAVMPKLTPDLCRITIFRVDNPHESAPDGLIYEVLPLMSVEYRLFSGDYFYSNILIIDLTDFGLKNLMKYTPHVCNTLINCMIGVCIRFKNIHFVNLPHIFDKVIGLLKYFLPSEFHDKVRTHQNIESLHEYIPKEYLPSNYGGTQCSLEEIQDNWCKTFESKEEEFKKLLTAKCPDFLEDKIRQKENFGIEGSFRKLTVD</sequence>
<dbReference type="PROSITE" id="PS50191">
    <property type="entry name" value="CRAL_TRIO"/>
    <property type="match status" value="1"/>
</dbReference>
<proteinExistence type="predicted"/>
<dbReference type="PANTHER" id="PTHR10174:SF222">
    <property type="entry name" value="GH10083P-RELATED"/>
    <property type="match status" value="1"/>
</dbReference>
<dbReference type="SUPFAM" id="SSF52087">
    <property type="entry name" value="CRAL/TRIO domain"/>
    <property type="match status" value="1"/>
</dbReference>
<dbReference type="Gene3D" id="1.20.5.1200">
    <property type="entry name" value="Alpha-tocopherol transfer"/>
    <property type="match status" value="1"/>
</dbReference>
<dbReference type="Pfam" id="PF00650">
    <property type="entry name" value="CRAL_TRIO"/>
    <property type="match status" value="1"/>
</dbReference>
<reference evidence="2" key="1">
    <citation type="submission" date="2022-01" db="EMBL/GenBank/DDBJ databases">
        <authorList>
            <person name="King R."/>
        </authorList>
    </citation>
    <scope>NUCLEOTIDE SEQUENCE</scope>
</reference>
<dbReference type="CDD" id="cd00170">
    <property type="entry name" value="SEC14"/>
    <property type="match status" value="1"/>
</dbReference>
<feature type="domain" description="CRAL-TRIO" evidence="1">
    <location>
        <begin position="97"/>
        <end position="256"/>
    </location>
</feature>
<evidence type="ECO:0000313" key="2">
    <source>
        <dbReference type="EMBL" id="CAH1107945.1"/>
    </source>
</evidence>
<evidence type="ECO:0000259" key="1">
    <source>
        <dbReference type="PROSITE" id="PS50191"/>
    </source>
</evidence>
<dbReference type="Proteomes" id="UP001153636">
    <property type="component" value="Chromosome 3"/>
</dbReference>
<gene>
    <name evidence="2" type="ORF">PSYICH_LOCUS9222</name>
</gene>
<dbReference type="PANTHER" id="PTHR10174">
    <property type="entry name" value="ALPHA-TOCOPHEROL TRANSFER PROTEIN-RELATED"/>
    <property type="match status" value="1"/>
</dbReference>
<dbReference type="GO" id="GO:0016020">
    <property type="term" value="C:membrane"/>
    <property type="evidence" value="ECO:0007669"/>
    <property type="project" value="TreeGrafter"/>
</dbReference>
<protein>
    <recommendedName>
        <fullName evidence="1">CRAL-TRIO domain-containing protein</fullName>
    </recommendedName>
</protein>
<dbReference type="EMBL" id="OV651815">
    <property type="protein sequence ID" value="CAH1107945.1"/>
    <property type="molecule type" value="Genomic_DNA"/>
</dbReference>
<dbReference type="GO" id="GO:1902936">
    <property type="term" value="F:phosphatidylinositol bisphosphate binding"/>
    <property type="evidence" value="ECO:0007669"/>
    <property type="project" value="TreeGrafter"/>
</dbReference>
<dbReference type="OrthoDB" id="6575879at2759"/>
<name>A0A9P0GFI9_9CUCU</name>
<dbReference type="Gene3D" id="3.40.525.10">
    <property type="entry name" value="CRAL-TRIO lipid binding domain"/>
    <property type="match status" value="1"/>
</dbReference>